<evidence type="ECO:0000256" key="2">
    <source>
        <dbReference type="SAM" id="MobiDB-lite"/>
    </source>
</evidence>
<proteinExistence type="predicted"/>
<gene>
    <name evidence="4" type="ORF">BFW01_g1252</name>
</gene>
<accession>A0A8H7IRY4</accession>
<dbReference type="PANTHER" id="PTHR40619:SF3">
    <property type="entry name" value="FUNGAL STAND N-TERMINAL GOODBYE DOMAIN-CONTAINING PROTEIN"/>
    <property type="match status" value="1"/>
</dbReference>
<reference evidence="4" key="2">
    <citation type="journal article" date="2018" name="DNA Res.">
        <title>Comparative genome and transcriptome analyses reveal adaptations to opportunistic infections in woody plant degrading pathogens of Botryosphaeriaceae.</title>
        <authorList>
            <person name="Yan J.Y."/>
            <person name="Zhao W.S."/>
            <person name="Chen Z."/>
            <person name="Xing Q.K."/>
            <person name="Zhang W."/>
            <person name="Chethana K.W.T."/>
            <person name="Xue M.F."/>
            <person name="Xu J.P."/>
            <person name="Phillips A.J.L."/>
            <person name="Wang Y."/>
            <person name="Liu J.H."/>
            <person name="Liu M."/>
            <person name="Zhou Y."/>
            <person name="Jayawardena R.S."/>
            <person name="Manawasinghe I.S."/>
            <person name="Huang J.B."/>
            <person name="Qiao G.H."/>
            <person name="Fu C.Y."/>
            <person name="Guo F.F."/>
            <person name="Dissanayake A.J."/>
            <person name="Peng Y.L."/>
            <person name="Hyde K.D."/>
            <person name="Li X.H."/>
        </authorList>
    </citation>
    <scope>NUCLEOTIDE SEQUENCE</scope>
    <source>
        <strain evidence="4">CSS-01s</strain>
    </source>
</reference>
<dbReference type="EMBL" id="MDYX01000041">
    <property type="protein sequence ID" value="KAF9630690.1"/>
    <property type="molecule type" value="Genomic_DNA"/>
</dbReference>
<dbReference type="AlphaFoldDB" id="A0A8H7IRY4"/>
<comment type="caution">
    <text evidence="4">The sequence shown here is derived from an EMBL/GenBank/DDBJ whole genome shotgun (WGS) entry which is preliminary data.</text>
</comment>
<feature type="region of interest" description="Disordered" evidence="2">
    <location>
        <begin position="353"/>
        <end position="380"/>
    </location>
</feature>
<dbReference type="Proteomes" id="UP000627934">
    <property type="component" value="Unassembled WGS sequence"/>
</dbReference>
<sequence>MDGVRESQKLVRMYSFEAEKRLPPPNDAHQLASVLGRDKGDLDTLTAPWRKFFEPWEQGHRNENAITHVINVESKKLRDQWLIFEQQSPPEDRLDLRRDEPTAQGIVRMVEGMRRAWAAKRSKGFMGKALGLFHRFCHTLNSHSALIAILPEGNEYVSLFTGSLNAIIKASVNHEKIVEGLAQALWQISEHIAECDMKRELFPTEQMQGEIARFYAEIFLFLSDVMSWMTRKRHERLMDSFKEDFNKRFDDQVEKITAISEKMRTLAALGAFAEQHVVRLNVEKIESDIQDIRTGLEGDSRVRAEQIHRMETLQRELLDLKAAVRDEGQNLKRLGSDMRRFLQGQAFQYISSEPPEHRYLPPPSPQPIAQNPTPAETPPKPTLWTSATVALNSRDLEDYFHRDRVRLHPDADLDPITVSATTAARLSSWLASSPASASSSRSAPSTLWLAGPDVAADAFANPVTVLATQLLRLADARGVPTLSYFCELRRGECLRTGNASREAQEAVALVCALIRQAVELLPPPPLQPPAAGEAGEATAVDLSEQRFRQVDGTVLTWDEAVGVLRDVLEQLPRTVVCVIDGMQWLDDSSTALYLGELVKALRRQERVKVLFTTAGRSRCLLRELDASELLEFECGDGAGLLA</sequence>
<name>A0A8H7IRY4_9PEZI</name>
<dbReference type="InterPro" id="IPR056125">
    <property type="entry name" value="DUF7708"/>
</dbReference>
<evidence type="ECO:0000259" key="3">
    <source>
        <dbReference type="Pfam" id="PF24809"/>
    </source>
</evidence>
<dbReference type="PANTHER" id="PTHR40619">
    <property type="entry name" value="FUNGAL STAND N-TERMINAL GOODBYE DOMAIN-CONTAINING PROTEIN"/>
    <property type="match status" value="1"/>
</dbReference>
<evidence type="ECO:0000313" key="4">
    <source>
        <dbReference type="EMBL" id="KAF9630690.1"/>
    </source>
</evidence>
<evidence type="ECO:0000313" key="5">
    <source>
        <dbReference type="Proteomes" id="UP000627934"/>
    </source>
</evidence>
<protein>
    <recommendedName>
        <fullName evidence="3">DUF7708 domain-containing protein</fullName>
    </recommendedName>
</protein>
<evidence type="ECO:0000256" key="1">
    <source>
        <dbReference type="SAM" id="Coils"/>
    </source>
</evidence>
<feature type="domain" description="DUF7708" evidence="3">
    <location>
        <begin position="133"/>
        <end position="275"/>
    </location>
</feature>
<feature type="coiled-coil region" evidence="1">
    <location>
        <begin position="303"/>
        <end position="330"/>
    </location>
</feature>
<dbReference type="Pfam" id="PF24809">
    <property type="entry name" value="DUF7708"/>
    <property type="match status" value="1"/>
</dbReference>
<organism evidence="4 5">
    <name type="scientific">Lasiodiplodia theobromae</name>
    <dbReference type="NCBI Taxonomy" id="45133"/>
    <lineage>
        <taxon>Eukaryota</taxon>
        <taxon>Fungi</taxon>
        <taxon>Dikarya</taxon>
        <taxon>Ascomycota</taxon>
        <taxon>Pezizomycotina</taxon>
        <taxon>Dothideomycetes</taxon>
        <taxon>Dothideomycetes incertae sedis</taxon>
        <taxon>Botryosphaeriales</taxon>
        <taxon>Botryosphaeriaceae</taxon>
        <taxon>Lasiodiplodia</taxon>
    </lineage>
</organism>
<reference evidence="4" key="1">
    <citation type="submission" date="2016-08" db="EMBL/GenBank/DDBJ databases">
        <authorList>
            <person name="Yan J."/>
        </authorList>
    </citation>
    <scope>NUCLEOTIDE SEQUENCE</scope>
    <source>
        <strain evidence="4">CSS-01s</strain>
    </source>
</reference>
<keyword evidence="1" id="KW-0175">Coiled coil</keyword>